<keyword evidence="1" id="KW-0472">Membrane</keyword>
<feature type="transmembrane region" description="Helical" evidence="1">
    <location>
        <begin position="133"/>
        <end position="153"/>
    </location>
</feature>
<evidence type="ECO:0000313" key="3">
    <source>
        <dbReference type="Proteomes" id="UP000632138"/>
    </source>
</evidence>
<feature type="transmembrane region" description="Helical" evidence="1">
    <location>
        <begin position="165"/>
        <end position="183"/>
    </location>
</feature>
<keyword evidence="1" id="KW-1133">Transmembrane helix</keyword>
<feature type="transmembrane region" description="Helical" evidence="1">
    <location>
        <begin position="42"/>
        <end position="59"/>
    </location>
</feature>
<feature type="transmembrane region" description="Helical" evidence="1">
    <location>
        <begin position="104"/>
        <end position="121"/>
    </location>
</feature>
<feature type="transmembrane region" description="Helical" evidence="1">
    <location>
        <begin position="190"/>
        <end position="209"/>
    </location>
</feature>
<proteinExistence type="predicted"/>
<dbReference type="Proteomes" id="UP000632138">
    <property type="component" value="Unassembled WGS sequence"/>
</dbReference>
<organism evidence="2 3">
    <name type="scientific">Paractinoplanes ovalisporus</name>
    <dbReference type="NCBI Taxonomy" id="2810368"/>
    <lineage>
        <taxon>Bacteria</taxon>
        <taxon>Bacillati</taxon>
        <taxon>Actinomycetota</taxon>
        <taxon>Actinomycetes</taxon>
        <taxon>Micromonosporales</taxon>
        <taxon>Micromonosporaceae</taxon>
        <taxon>Paractinoplanes</taxon>
    </lineage>
</organism>
<dbReference type="RefSeq" id="WP_203374126.1">
    <property type="nucleotide sequence ID" value="NZ_JAENHP010000001.1"/>
</dbReference>
<protein>
    <submittedName>
        <fullName evidence="2">Enediyne biosynthesis protein UnbU</fullName>
    </submittedName>
</protein>
<sequence length="320" mass="34148">MSQPSVAPPAVDKRIKALRRFALSITAFNVLGHLFLGFEQAWLTPIAGVLAGYAAELLLETADARAHGRRPRYLGTRADFVNFLLPAHIAGLACSMLLYGNESLWPTIFAVTVAVASKYLIQVPVGGRMRHVLNPSNFGISVTLICFAWVGIAPPYEFTENVSGVLDWLIPLAVGASGAMLNAKLTGRIPLILGWVGGFVLQALIRAVVLPDQSFVSALLPMTGVAFILFTNYMITDPGTSPAAPRRQVYFGAATALVYGLLVVNHITFGLFFALVIVCIVRLVALIWVAVRDRNAPAVTPPPPAGVPVAEEAVAGAPVR</sequence>
<reference evidence="2 3" key="1">
    <citation type="submission" date="2021-01" db="EMBL/GenBank/DDBJ databases">
        <title>Actinoplanes sp. nov. LDG1-06 isolated from lichen.</title>
        <authorList>
            <person name="Saeng-In P."/>
            <person name="Phongsopitanun W."/>
            <person name="Kanchanasin P."/>
            <person name="Yuki M."/>
            <person name="Kudo T."/>
            <person name="Ohkuma M."/>
            <person name="Tanasupawat S."/>
        </authorList>
    </citation>
    <scope>NUCLEOTIDE SEQUENCE [LARGE SCALE GENOMIC DNA]</scope>
    <source>
        <strain evidence="2 3">LDG1-06</strain>
    </source>
</reference>
<evidence type="ECO:0000256" key="1">
    <source>
        <dbReference type="SAM" id="Phobius"/>
    </source>
</evidence>
<feature type="transmembrane region" description="Helical" evidence="1">
    <location>
        <begin position="270"/>
        <end position="291"/>
    </location>
</feature>
<feature type="transmembrane region" description="Helical" evidence="1">
    <location>
        <begin position="215"/>
        <end position="235"/>
    </location>
</feature>
<keyword evidence="3" id="KW-1185">Reference proteome</keyword>
<dbReference type="EMBL" id="JAENHP010000001">
    <property type="protein sequence ID" value="MBM2614216.1"/>
    <property type="molecule type" value="Genomic_DNA"/>
</dbReference>
<name>A0ABS2A2Z6_9ACTN</name>
<feature type="transmembrane region" description="Helical" evidence="1">
    <location>
        <begin position="247"/>
        <end position="264"/>
    </location>
</feature>
<feature type="transmembrane region" description="Helical" evidence="1">
    <location>
        <begin position="80"/>
        <end position="98"/>
    </location>
</feature>
<evidence type="ECO:0000313" key="2">
    <source>
        <dbReference type="EMBL" id="MBM2614216.1"/>
    </source>
</evidence>
<keyword evidence="1" id="KW-0812">Transmembrane</keyword>
<comment type="caution">
    <text evidence="2">The sequence shown here is derived from an EMBL/GenBank/DDBJ whole genome shotgun (WGS) entry which is preliminary data.</text>
</comment>
<feature type="transmembrane region" description="Helical" evidence="1">
    <location>
        <begin position="21"/>
        <end position="36"/>
    </location>
</feature>
<gene>
    <name evidence="2" type="ORF">JIG36_01430</name>
</gene>
<accession>A0ABS2A2Z6</accession>